<keyword evidence="2" id="KW-1185">Reference proteome</keyword>
<dbReference type="AlphaFoldDB" id="A0A518EZ03"/>
<proteinExistence type="predicted"/>
<dbReference type="EMBL" id="CP036434">
    <property type="protein sequence ID" value="QDV09304.1"/>
    <property type="molecule type" value="Genomic_DNA"/>
</dbReference>
<name>A0A518EZ03_9BACT</name>
<organism evidence="1 2">
    <name type="scientific">Saltatorellus ferox</name>
    <dbReference type="NCBI Taxonomy" id="2528018"/>
    <lineage>
        <taxon>Bacteria</taxon>
        <taxon>Pseudomonadati</taxon>
        <taxon>Planctomycetota</taxon>
        <taxon>Planctomycetia</taxon>
        <taxon>Planctomycetia incertae sedis</taxon>
        <taxon>Saltatorellus</taxon>
    </lineage>
</organism>
<accession>A0A518EZ03</accession>
<protein>
    <submittedName>
        <fullName evidence="1">Uncharacterized protein</fullName>
    </submittedName>
</protein>
<evidence type="ECO:0000313" key="2">
    <source>
        <dbReference type="Proteomes" id="UP000320390"/>
    </source>
</evidence>
<reference evidence="1 2" key="1">
    <citation type="submission" date="2019-02" db="EMBL/GenBank/DDBJ databases">
        <title>Deep-cultivation of Planctomycetes and their phenomic and genomic characterization uncovers novel biology.</title>
        <authorList>
            <person name="Wiegand S."/>
            <person name="Jogler M."/>
            <person name="Boedeker C."/>
            <person name="Pinto D."/>
            <person name="Vollmers J."/>
            <person name="Rivas-Marin E."/>
            <person name="Kohn T."/>
            <person name="Peeters S.H."/>
            <person name="Heuer A."/>
            <person name="Rast P."/>
            <person name="Oberbeckmann S."/>
            <person name="Bunk B."/>
            <person name="Jeske O."/>
            <person name="Meyerdierks A."/>
            <person name="Storesund J.E."/>
            <person name="Kallscheuer N."/>
            <person name="Luecker S."/>
            <person name="Lage O.M."/>
            <person name="Pohl T."/>
            <person name="Merkel B.J."/>
            <person name="Hornburger P."/>
            <person name="Mueller R.-W."/>
            <person name="Bruemmer F."/>
            <person name="Labrenz M."/>
            <person name="Spormann A.M."/>
            <person name="Op den Camp H."/>
            <person name="Overmann J."/>
            <person name="Amann R."/>
            <person name="Jetten M.S.M."/>
            <person name="Mascher T."/>
            <person name="Medema M.H."/>
            <person name="Devos D.P."/>
            <person name="Kaster A.-K."/>
            <person name="Ovreas L."/>
            <person name="Rohde M."/>
            <person name="Galperin M.Y."/>
            <person name="Jogler C."/>
        </authorList>
    </citation>
    <scope>NUCLEOTIDE SEQUENCE [LARGE SCALE GENOMIC DNA]</scope>
    <source>
        <strain evidence="1 2">Poly30</strain>
    </source>
</reference>
<evidence type="ECO:0000313" key="1">
    <source>
        <dbReference type="EMBL" id="QDV09304.1"/>
    </source>
</evidence>
<gene>
    <name evidence="1" type="ORF">Poly30_48620</name>
</gene>
<dbReference type="PROSITE" id="PS51257">
    <property type="entry name" value="PROKAR_LIPOPROTEIN"/>
    <property type="match status" value="1"/>
</dbReference>
<dbReference type="Proteomes" id="UP000320390">
    <property type="component" value="Chromosome"/>
</dbReference>
<sequence length="448" mass="47611">MKSSILGAGLMTLVVSSCMTTLTVKTEVYDAQLSVSPRDVARAKASFARILDGVDTRAAELFRQNVLPFAVAFSDVFSDGARDPVSFGSEVLKTIEADTKSQRARVSLELNKLNLGALESKTPKANFWASEVEELQTIIDELETHVDEAVKRAVDARVAGDIAAVIEDYQRAAAWVKAVVKVEGDDEVQAAFVSALKDGETRTPLEIRKLASERLDSLAAFRGFAITPSNVDEAFVRLGQAKDALLAPVIAGVKEEINKSIAAAEATIVSAIDLSDPNIPKLVEDDRNWKSFVNKVTAFTFIGNSEIAIKMESLGEYHLKGVTVDNDGAAEAAFDVLGQTVSVLASAYGMPLAAPASAGADDENSKDWVSAPSGLAIGAATELIENKNVFRAERMKQVFVESLAIDADLTAAVATAPGDPAKLLARAKARKELVTALRELAGKIEGGS</sequence>